<keyword evidence="4" id="KW-1185">Reference proteome</keyword>
<gene>
    <name evidence="3" type="ORF">GSOID_T00012569001</name>
</gene>
<sequence length="262" mass="30402">MQTQRILARSRRSESKLGLDIKKLESKRSVSMIKSRKSLTQSAADSRPAARGSSNAMHLGRAACLVPEHDDLHKRIERLKDAREKEKEKVLAIKDEYKVKEQMLIAELEKLRLENKELSDKSHVDTENFERELAALVEKHNELTKQVEINHHKELRDMYSRHEDQIGDKNKSIELLKQQVERLMHGQSKERQNQIDEMRKKLMGAAKEANELRTEIMKLRKTDFPARRPESPAESDGKRVTLNIGICMNCVVLQQALIRVRI</sequence>
<organism evidence="3 4">
    <name type="scientific">Oikopleura dioica</name>
    <name type="common">Tunicate</name>
    <dbReference type="NCBI Taxonomy" id="34765"/>
    <lineage>
        <taxon>Eukaryota</taxon>
        <taxon>Metazoa</taxon>
        <taxon>Chordata</taxon>
        <taxon>Tunicata</taxon>
        <taxon>Appendicularia</taxon>
        <taxon>Copelata</taxon>
        <taxon>Oikopleuridae</taxon>
        <taxon>Oikopleura</taxon>
    </lineage>
</organism>
<evidence type="ECO:0000313" key="3">
    <source>
        <dbReference type="EMBL" id="CBY24674.1"/>
    </source>
</evidence>
<protein>
    <submittedName>
        <fullName evidence="3">Uncharacterized protein</fullName>
    </submittedName>
</protein>
<dbReference type="EMBL" id="FN653056">
    <property type="protein sequence ID" value="CBY24674.1"/>
    <property type="molecule type" value="Genomic_DNA"/>
</dbReference>
<accession>E4XIY9</accession>
<name>E4XIY9_OIKDI</name>
<dbReference type="AlphaFoldDB" id="E4XIY9"/>
<dbReference type="Proteomes" id="UP000001307">
    <property type="component" value="Unassembled WGS sequence"/>
</dbReference>
<reference evidence="3 4" key="1">
    <citation type="journal article" date="2010" name="Science">
        <title>Plasticity of animal genome architecture unmasked by rapid evolution of a pelagic tunicate.</title>
        <authorList>
            <person name="Denoeud F."/>
            <person name="Henriet S."/>
            <person name="Mungpakdee S."/>
            <person name="Aury J.M."/>
            <person name="Da Silva C."/>
            <person name="Brinkmann H."/>
            <person name="Mikhaleva J."/>
            <person name="Olsen L.C."/>
            <person name="Jubin C."/>
            <person name="Canestro C."/>
            <person name="Bouquet J.M."/>
            <person name="Danks G."/>
            <person name="Poulain J."/>
            <person name="Campsteijn C."/>
            <person name="Adamski M."/>
            <person name="Cross I."/>
            <person name="Yadetie F."/>
            <person name="Muffato M."/>
            <person name="Louis A."/>
            <person name="Butcher S."/>
            <person name="Tsagkogeorga G."/>
            <person name="Konrad A."/>
            <person name="Singh S."/>
            <person name="Jensen M.F."/>
            <person name="Cong E.H."/>
            <person name="Eikeseth-Otteraa H."/>
            <person name="Noel B."/>
            <person name="Anthouard V."/>
            <person name="Porcel B.M."/>
            <person name="Kachouri-Lafond R."/>
            <person name="Nishino A."/>
            <person name="Ugolini M."/>
            <person name="Chourrout P."/>
            <person name="Nishida H."/>
            <person name="Aasland R."/>
            <person name="Huzurbazar S."/>
            <person name="Westhof E."/>
            <person name="Delsuc F."/>
            <person name="Lehrach H."/>
            <person name="Reinhardt R."/>
            <person name="Weissenbach J."/>
            <person name="Roy S.W."/>
            <person name="Artiguenave F."/>
            <person name="Postlethwait J.H."/>
            <person name="Manak J.R."/>
            <person name="Thompson E.M."/>
            <person name="Jaillon O."/>
            <person name="Du Pasquier L."/>
            <person name="Boudinot P."/>
            <person name="Liberles D.A."/>
            <person name="Volff J.N."/>
            <person name="Philippe H."/>
            <person name="Lenhard B."/>
            <person name="Roest Crollius H."/>
            <person name="Wincker P."/>
            <person name="Chourrout D."/>
        </authorList>
    </citation>
    <scope>NUCLEOTIDE SEQUENCE [LARGE SCALE GENOMIC DNA]</scope>
</reference>
<evidence type="ECO:0000256" key="2">
    <source>
        <dbReference type="SAM" id="MobiDB-lite"/>
    </source>
</evidence>
<evidence type="ECO:0000313" key="4">
    <source>
        <dbReference type="Proteomes" id="UP000001307"/>
    </source>
</evidence>
<dbReference type="InParanoid" id="E4XIY9"/>
<proteinExistence type="predicted"/>
<keyword evidence="1" id="KW-0175">Coiled coil</keyword>
<feature type="region of interest" description="Disordered" evidence="2">
    <location>
        <begin position="31"/>
        <end position="56"/>
    </location>
</feature>
<feature type="coiled-coil region" evidence="1">
    <location>
        <begin position="69"/>
        <end position="222"/>
    </location>
</feature>
<evidence type="ECO:0000256" key="1">
    <source>
        <dbReference type="SAM" id="Coils"/>
    </source>
</evidence>